<dbReference type="RefSeq" id="WP_323378624.1">
    <property type="nucleotide sequence ID" value="NZ_WEGJ01000033.1"/>
</dbReference>
<feature type="transmembrane region" description="Helical" evidence="1">
    <location>
        <begin position="211"/>
        <end position="226"/>
    </location>
</feature>
<feature type="transmembrane region" description="Helical" evidence="1">
    <location>
        <begin position="335"/>
        <end position="356"/>
    </location>
</feature>
<feature type="transmembrane region" description="Helical" evidence="1">
    <location>
        <begin position="178"/>
        <end position="199"/>
    </location>
</feature>
<evidence type="ECO:0000256" key="1">
    <source>
        <dbReference type="SAM" id="Phobius"/>
    </source>
</evidence>
<feature type="transmembrane region" description="Helical" evidence="1">
    <location>
        <begin position="51"/>
        <end position="73"/>
    </location>
</feature>
<feature type="transmembrane region" description="Helical" evidence="1">
    <location>
        <begin position="293"/>
        <end position="315"/>
    </location>
</feature>
<gene>
    <name evidence="2" type="ORF">SRB5_56470</name>
</gene>
<feature type="transmembrane region" description="Helical" evidence="1">
    <location>
        <begin position="85"/>
        <end position="103"/>
    </location>
</feature>
<feature type="transmembrane region" description="Helical" evidence="1">
    <location>
        <begin position="405"/>
        <end position="421"/>
    </location>
</feature>
<dbReference type="Proteomes" id="UP000466345">
    <property type="component" value="Unassembled WGS sequence"/>
</dbReference>
<accession>A0A7K0CPQ4</accession>
<dbReference type="AlphaFoldDB" id="A0A7K0CPQ4"/>
<reference evidence="2 3" key="1">
    <citation type="submission" date="2019-10" db="EMBL/GenBank/DDBJ databases">
        <title>Streptomyces smaragdinus sp. nov. and Streptomyces fabii sp. nov., isolated from the gut of fungus growing-termite Macrotermes natalensis.</title>
        <authorList>
            <person name="Schwitalla J."/>
            <person name="Benndorf R."/>
            <person name="Martin K."/>
            <person name="De Beer W."/>
            <person name="Kaster A.-K."/>
            <person name="Vollmers J."/>
            <person name="Poulsen M."/>
            <person name="Beemelmanns C."/>
        </authorList>
    </citation>
    <scope>NUCLEOTIDE SEQUENCE [LARGE SCALE GENOMIC DNA]</scope>
    <source>
        <strain evidence="2 3">RB5</strain>
    </source>
</reference>
<feature type="transmembrane region" description="Helical" evidence="1">
    <location>
        <begin position="232"/>
        <end position="250"/>
    </location>
</feature>
<evidence type="ECO:0000313" key="3">
    <source>
        <dbReference type="Proteomes" id="UP000466345"/>
    </source>
</evidence>
<keyword evidence="3" id="KW-1185">Reference proteome</keyword>
<sequence>MKSPGVRNDILTAVLAAVLFALAAVVGSALLEDRVRYRPLLLKWPPLYAQWMPHMGPGTGAAVLVAVVVVVYGPSVAVRLPWRRLLWVSWLVSMAWLWSLALIDGWSAGVAGQLTDKNEYLHDGLSRFSSVGDALRTYTDYISADTAPDNWPAHIAGHPPGAVLTFVGLDRLGLGGGAWGAVFVLTVGGSAAAAVLVALRALGSEDAARRAAPFLVLAPWAVWAGVSADGYFAAVGAWGVALVAVACSGVRPWASALCGGLLLGWCVYLSYGLTLLALLVLAALWVSGSWRPVPWVVLGVCLVAVGFTASGFWWWEGYTELHARYYAGAAGFRPYGYFVWANLATVVVSAGLASVAGVRRAVVGFWRGMGPGRRPSALPVLVVAAAAAILAADLSGMSKAETERIWLPFTLWLLPAAALLPPATHRWWLASQAVLAVGVNGLLLTGW</sequence>
<evidence type="ECO:0008006" key="4">
    <source>
        <dbReference type="Google" id="ProtNLM"/>
    </source>
</evidence>
<feature type="transmembrane region" description="Helical" evidence="1">
    <location>
        <begin position="262"/>
        <end position="287"/>
    </location>
</feature>
<feature type="transmembrane region" description="Helical" evidence="1">
    <location>
        <begin position="376"/>
        <end position="393"/>
    </location>
</feature>
<organism evidence="2 3">
    <name type="scientific">Streptomyces smaragdinus</name>
    <dbReference type="NCBI Taxonomy" id="2585196"/>
    <lineage>
        <taxon>Bacteria</taxon>
        <taxon>Bacillati</taxon>
        <taxon>Actinomycetota</taxon>
        <taxon>Actinomycetes</taxon>
        <taxon>Kitasatosporales</taxon>
        <taxon>Streptomycetaceae</taxon>
        <taxon>Streptomyces</taxon>
    </lineage>
</organism>
<dbReference type="EMBL" id="WEGJ01000033">
    <property type="protein sequence ID" value="MQY15465.1"/>
    <property type="molecule type" value="Genomic_DNA"/>
</dbReference>
<keyword evidence="1" id="KW-1133">Transmembrane helix</keyword>
<name>A0A7K0CPQ4_9ACTN</name>
<keyword evidence="1" id="KW-0472">Membrane</keyword>
<proteinExistence type="predicted"/>
<keyword evidence="1" id="KW-0812">Transmembrane</keyword>
<comment type="caution">
    <text evidence="2">The sequence shown here is derived from an EMBL/GenBank/DDBJ whole genome shotgun (WGS) entry which is preliminary data.</text>
</comment>
<protein>
    <recommendedName>
        <fullName evidence="4">Integral membrane protein</fullName>
    </recommendedName>
</protein>
<evidence type="ECO:0000313" key="2">
    <source>
        <dbReference type="EMBL" id="MQY15465.1"/>
    </source>
</evidence>